<evidence type="ECO:0000256" key="4">
    <source>
        <dbReference type="ARBA" id="ARBA00022989"/>
    </source>
</evidence>
<keyword evidence="5 6" id="KW-0472">Membrane</keyword>
<feature type="transmembrane region" description="Helical" evidence="6">
    <location>
        <begin position="292"/>
        <end position="313"/>
    </location>
</feature>
<dbReference type="GO" id="GO:0005886">
    <property type="term" value="C:plasma membrane"/>
    <property type="evidence" value="ECO:0007669"/>
    <property type="project" value="UniProtKB-SubCell"/>
</dbReference>
<dbReference type="PANTHER" id="PTHR30250">
    <property type="entry name" value="PST FAMILY PREDICTED COLANIC ACID TRANSPORTER"/>
    <property type="match status" value="1"/>
</dbReference>
<dbReference type="InterPro" id="IPR050833">
    <property type="entry name" value="Poly_Biosynth_Transport"/>
</dbReference>
<feature type="transmembrane region" description="Helical" evidence="6">
    <location>
        <begin position="146"/>
        <end position="164"/>
    </location>
</feature>
<feature type="transmembrane region" description="Helical" evidence="6">
    <location>
        <begin position="170"/>
        <end position="189"/>
    </location>
</feature>
<dbReference type="AlphaFoldDB" id="A0A2S6N079"/>
<feature type="transmembrane region" description="Helical" evidence="6">
    <location>
        <begin position="441"/>
        <end position="462"/>
    </location>
</feature>
<feature type="transmembrane region" description="Helical" evidence="6">
    <location>
        <begin position="231"/>
        <end position="249"/>
    </location>
</feature>
<feature type="transmembrane region" description="Helical" evidence="6">
    <location>
        <begin position="255"/>
        <end position="272"/>
    </location>
</feature>
<proteinExistence type="predicted"/>
<gene>
    <name evidence="7" type="ORF">CCS01_25340</name>
</gene>
<evidence type="ECO:0000256" key="6">
    <source>
        <dbReference type="SAM" id="Phobius"/>
    </source>
</evidence>
<feature type="transmembrane region" description="Helical" evidence="6">
    <location>
        <begin position="383"/>
        <end position="405"/>
    </location>
</feature>
<evidence type="ECO:0000313" key="7">
    <source>
        <dbReference type="EMBL" id="PPQ27996.1"/>
    </source>
</evidence>
<evidence type="ECO:0000256" key="5">
    <source>
        <dbReference type="ARBA" id="ARBA00023136"/>
    </source>
</evidence>
<dbReference type="PANTHER" id="PTHR30250:SF11">
    <property type="entry name" value="O-ANTIGEN TRANSPORTER-RELATED"/>
    <property type="match status" value="1"/>
</dbReference>
<feature type="transmembrane region" description="Helical" evidence="6">
    <location>
        <begin position="38"/>
        <end position="60"/>
    </location>
</feature>
<comment type="subcellular location">
    <subcellularLocation>
        <location evidence="1">Cell membrane</location>
        <topology evidence="1">Multi-pass membrane protein</topology>
    </subcellularLocation>
</comment>
<feature type="transmembrane region" description="Helical" evidence="6">
    <location>
        <begin position="357"/>
        <end position="377"/>
    </location>
</feature>
<feature type="transmembrane region" description="Helical" evidence="6">
    <location>
        <begin position="108"/>
        <end position="125"/>
    </location>
</feature>
<evidence type="ECO:0000256" key="3">
    <source>
        <dbReference type="ARBA" id="ARBA00022692"/>
    </source>
</evidence>
<dbReference type="OrthoDB" id="5906224at2"/>
<evidence type="ECO:0000256" key="2">
    <source>
        <dbReference type="ARBA" id="ARBA00022475"/>
    </source>
</evidence>
<feature type="transmembrane region" description="Helical" evidence="6">
    <location>
        <begin position="417"/>
        <end position="435"/>
    </location>
</feature>
<dbReference type="RefSeq" id="WP_104521611.1">
    <property type="nucleotide sequence ID" value="NZ_NHRY01000250.1"/>
</dbReference>
<sequence>MYRQIIGYIPSVIVPAFVSMAMVFAYTRLLTPAALGSYTFVFSGVLVLQTSLFFALPITVMRFYPQAAVGGWQDRFLKQAYALFYALAGVTAMLGVAAGLLVHLPADYRWAAWLGLPLLLVRALVQLNQSVNRSTNRMGRYNLIEGLHAALGFGLGLGALFVLGHGPESIILGLLVAAVVCAAVDFRLLGAPFRPAAGAFRRQELRQLVDYAWPLVAAQATEIVMQNADRFLLGSLVGAGALGIYAVAYNLVDRPMTLICLSITTTTFALAMQVLERQGREAARIQAGRNGIALLALALPACVGLSLTAHNIATVLVGPAFRDGVAALIPIICFASLIRGVRAHFIDHAFHLSGKPLTMLWSYGPATVLSILLNLWAVPHYGMFGAAWVAVVCHGAAAAGCWYLANRQFPVWLPPGQVVRCLLAIVPMAAALVLIPLPMDWLGLVGAVMMGGAIYGVSAVVLDVGKVRSIGQRALRRRLQRKLPVLAG</sequence>
<feature type="transmembrane region" description="Helical" evidence="6">
    <location>
        <begin position="7"/>
        <end position="26"/>
    </location>
</feature>
<reference evidence="7 8" key="1">
    <citation type="journal article" date="2018" name="Arch. Microbiol.">
        <title>New insights into the metabolic potential of the phototrophic purple bacterium Rhodopila globiformis DSM 161(T) from its draft genome sequence and evidence for a vanadium-dependent nitrogenase.</title>
        <authorList>
            <person name="Imhoff J.F."/>
            <person name="Rahn T."/>
            <person name="Kunzel S."/>
            <person name="Neulinger S.C."/>
        </authorList>
    </citation>
    <scope>NUCLEOTIDE SEQUENCE [LARGE SCALE GENOMIC DNA]</scope>
    <source>
        <strain evidence="7 8">DSM 161</strain>
    </source>
</reference>
<organism evidence="7 8">
    <name type="scientific">Rhodopila globiformis</name>
    <name type="common">Rhodopseudomonas globiformis</name>
    <dbReference type="NCBI Taxonomy" id="1071"/>
    <lineage>
        <taxon>Bacteria</taxon>
        <taxon>Pseudomonadati</taxon>
        <taxon>Pseudomonadota</taxon>
        <taxon>Alphaproteobacteria</taxon>
        <taxon>Acetobacterales</taxon>
        <taxon>Acetobacteraceae</taxon>
        <taxon>Rhodopila</taxon>
    </lineage>
</organism>
<feature type="transmembrane region" description="Helical" evidence="6">
    <location>
        <begin position="325"/>
        <end position="345"/>
    </location>
</feature>
<dbReference type="Pfam" id="PF13440">
    <property type="entry name" value="Polysacc_synt_3"/>
    <property type="match status" value="1"/>
</dbReference>
<dbReference type="EMBL" id="NHRY01000250">
    <property type="protein sequence ID" value="PPQ27996.1"/>
    <property type="molecule type" value="Genomic_DNA"/>
</dbReference>
<comment type="caution">
    <text evidence="7">The sequence shown here is derived from an EMBL/GenBank/DDBJ whole genome shotgun (WGS) entry which is preliminary data.</text>
</comment>
<protein>
    <submittedName>
        <fullName evidence="7">Uncharacterized protein</fullName>
    </submittedName>
</protein>
<feature type="transmembrane region" description="Helical" evidence="6">
    <location>
        <begin position="81"/>
        <end position="102"/>
    </location>
</feature>
<keyword evidence="4 6" id="KW-1133">Transmembrane helix</keyword>
<accession>A0A2S6N079</accession>
<evidence type="ECO:0000313" key="8">
    <source>
        <dbReference type="Proteomes" id="UP000239724"/>
    </source>
</evidence>
<evidence type="ECO:0000256" key="1">
    <source>
        <dbReference type="ARBA" id="ARBA00004651"/>
    </source>
</evidence>
<keyword evidence="2" id="KW-1003">Cell membrane</keyword>
<keyword evidence="3 6" id="KW-0812">Transmembrane</keyword>
<name>A0A2S6N079_RHOGL</name>
<keyword evidence="8" id="KW-1185">Reference proteome</keyword>
<dbReference type="Proteomes" id="UP000239724">
    <property type="component" value="Unassembled WGS sequence"/>
</dbReference>